<dbReference type="PROSITE" id="PS51447">
    <property type="entry name" value="FDX_ACB"/>
    <property type="match status" value="1"/>
</dbReference>
<dbReference type="SUPFAM" id="SSF55681">
    <property type="entry name" value="Class II aaRS and biotin synthetases"/>
    <property type="match status" value="1"/>
</dbReference>
<evidence type="ECO:0000313" key="21">
    <source>
        <dbReference type="Proteomes" id="UP000006008"/>
    </source>
</evidence>
<keyword evidence="13 15" id="KW-0030">Aminoacyl-tRNA synthetase</keyword>
<evidence type="ECO:0000256" key="10">
    <source>
        <dbReference type="ARBA" id="ARBA00022842"/>
    </source>
</evidence>
<proteinExistence type="inferred from homology"/>
<evidence type="ECO:0000256" key="12">
    <source>
        <dbReference type="ARBA" id="ARBA00022917"/>
    </source>
</evidence>
<keyword evidence="5 16" id="KW-0820">tRNA-binding</keyword>
<dbReference type="AlphaFoldDB" id="G5HB15"/>
<evidence type="ECO:0000259" key="17">
    <source>
        <dbReference type="PROSITE" id="PS50886"/>
    </source>
</evidence>
<reference evidence="20 21" key="1">
    <citation type="submission" date="2011-08" db="EMBL/GenBank/DDBJ databases">
        <title>The Genome Sequence of Alistipes indistinctus YIT 12060.</title>
        <authorList>
            <consortium name="The Broad Institute Genome Sequencing Platform"/>
            <person name="Earl A."/>
            <person name="Ward D."/>
            <person name="Feldgarden M."/>
            <person name="Gevers D."/>
            <person name="Morotomi M."/>
            <person name="Young S.K."/>
            <person name="Zeng Q."/>
            <person name="Gargeya S."/>
            <person name="Fitzgerald M."/>
            <person name="Haas B."/>
            <person name="Abouelleil A."/>
            <person name="Alvarado L."/>
            <person name="Arachchi H.M."/>
            <person name="Berlin A."/>
            <person name="Brown A."/>
            <person name="Chapman S.B."/>
            <person name="Chen Z."/>
            <person name="Dunbar C."/>
            <person name="Freedman E."/>
            <person name="Gearin G."/>
            <person name="Gellesch M."/>
            <person name="Goldberg J."/>
            <person name="Griggs A."/>
            <person name="Gujja S."/>
            <person name="Heiman D."/>
            <person name="Howarth C."/>
            <person name="Larson L."/>
            <person name="Lui A."/>
            <person name="MacDonald P.J.P."/>
            <person name="Montmayeur A."/>
            <person name="Murphy C."/>
            <person name="Neiman D."/>
            <person name="Pearson M."/>
            <person name="Priest M."/>
            <person name="Roberts A."/>
            <person name="Saif S."/>
            <person name="Shea T."/>
            <person name="Shenoy N."/>
            <person name="Sisk P."/>
            <person name="Stolte C."/>
            <person name="Sykes S."/>
            <person name="Wortman J."/>
            <person name="Nusbaum C."/>
            <person name="Birren B."/>
        </authorList>
    </citation>
    <scope>NUCLEOTIDE SEQUENCE [LARGE SCALE GENOMIC DNA]</scope>
    <source>
        <strain evidence="20 21">YIT 12060</strain>
    </source>
</reference>
<dbReference type="InterPro" id="IPR009061">
    <property type="entry name" value="DNA-bd_dom_put_sf"/>
</dbReference>
<comment type="catalytic activity">
    <reaction evidence="14 15">
        <text>tRNA(Phe) + L-phenylalanine + ATP = L-phenylalanyl-tRNA(Phe) + AMP + diphosphate + H(+)</text>
        <dbReference type="Rhea" id="RHEA:19413"/>
        <dbReference type="Rhea" id="RHEA-COMP:9668"/>
        <dbReference type="Rhea" id="RHEA-COMP:9699"/>
        <dbReference type="ChEBI" id="CHEBI:15378"/>
        <dbReference type="ChEBI" id="CHEBI:30616"/>
        <dbReference type="ChEBI" id="CHEBI:33019"/>
        <dbReference type="ChEBI" id="CHEBI:58095"/>
        <dbReference type="ChEBI" id="CHEBI:78442"/>
        <dbReference type="ChEBI" id="CHEBI:78531"/>
        <dbReference type="ChEBI" id="CHEBI:456215"/>
        <dbReference type="EC" id="6.1.1.20"/>
    </reaction>
</comment>
<evidence type="ECO:0000256" key="9">
    <source>
        <dbReference type="ARBA" id="ARBA00022840"/>
    </source>
</evidence>
<dbReference type="eggNOG" id="COG0073">
    <property type="taxonomic scope" value="Bacteria"/>
</dbReference>
<dbReference type="Pfam" id="PF03147">
    <property type="entry name" value="FDX-ACB"/>
    <property type="match status" value="1"/>
</dbReference>
<dbReference type="Pfam" id="PF01588">
    <property type="entry name" value="tRNA_bind"/>
    <property type="match status" value="1"/>
</dbReference>
<dbReference type="GO" id="GO:0004826">
    <property type="term" value="F:phenylalanine-tRNA ligase activity"/>
    <property type="evidence" value="ECO:0007669"/>
    <property type="project" value="UniProtKB-UniRule"/>
</dbReference>
<organism evidence="20 21">
    <name type="scientific">Alistipes indistinctus YIT 12060</name>
    <dbReference type="NCBI Taxonomy" id="742725"/>
    <lineage>
        <taxon>Bacteria</taxon>
        <taxon>Pseudomonadati</taxon>
        <taxon>Bacteroidota</taxon>
        <taxon>Bacteroidia</taxon>
        <taxon>Bacteroidales</taxon>
        <taxon>Rikenellaceae</taxon>
        <taxon>Alistipes</taxon>
    </lineage>
</organism>
<keyword evidence="10 15" id="KW-0460">Magnesium</keyword>
<dbReference type="eggNOG" id="COG0072">
    <property type="taxonomic scope" value="Bacteria"/>
</dbReference>
<comment type="similarity">
    <text evidence="2 15">Belongs to the phenylalanyl-tRNA synthetase beta subunit family. Type 1 subfamily.</text>
</comment>
<dbReference type="Gene3D" id="3.30.56.10">
    <property type="match status" value="2"/>
</dbReference>
<dbReference type="InterPro" id="IPR033714">
    <property type="entry name" value="tRNA_bind_bactPheRS"/>
</dbReference>
<evidence type="ECO:0000256" key="1">
    <source>
        <dbReference type="ARBA" id="ARBA00004496"/>
    </source>
</evidence>
<dbReference type="SMART" id="SM00874">
    <property type="entry name" value="B5"/>
    <property type="match status" value="1"/>
</dbReference>
<evidence type="ECO:0000259" key="18">
    <source>
        <dbReference type="PROSITE" id="PS51447"/>
    </source>
</evidence>
<feature type="binding site" evidence="15">
    <location>
        <position position="479"/>
    </location>
    <ligand>
        <name>Mg(2+)</name>
        <dbReference type="ChEBI" id="CHEBI:18420"/>
        <note>shared with alpha subunit</note>
    </ligand>
</feature>
<dbReference type="SUPFAM" id="SSF54991">
    <property type="entry name" value="Anticodon-binding domain of PheRS"/>
    <property type="match status" value="1"/>
</dbReference>
<comment type="subcellular location">
    <subcellularLocation>
        <location evidence="1 15">Cytoplasm</location>
    </subcellularLocation>
</comment>
<keyword evidence="7 15" id="KW-0479">Metal-binding</keyword>
<dbReference type="GO" id="GO:0009328">
    <property type="term" value="C:phenylalanine-tRNA ligase complex"/>
    <property type="evidence" value="ECO:0007669"/>
    <property type="project" value="TreeGrafter"/>
</dbReference>
<keyword evidence="4 15" id="KW-0963">Cytoplasm</keyword>
<evidence type="ECO:0000256" key="13">
    <source>
        <dbReference type="ARBA" id="ARBA00023146"/>
    </source>
</evidence>
<dbReference type="EC" id="6.1.1.20" evidence="15"/>
<evidence type="ECO:0000313" key="20">
    <source>
        <dbReference type="EMBL" id="EHB91781.1"/>
    </source>
</evidence>
<evidence type="ECO:0000256" key="8">
    <source>
        <dbReference type="ARBA" id="ARBA00022741"/>
    </source>
</evidence>
<keyword evidence="11 16" id="KW-0694">RNA-binding</keyword>
<dbReference type="CDD" id="cd02796">
    <property type="entry name" value="tRNA_bind_bactPheRS"/>
    <property type="match status" value="1"/>
</dbReference>
<dbReference type="SMART" id="SM00896">
    <property type="entry name" value="FDX-ACB"/>
    <property type="match status" value="1"/>
</dbReference>
<dbReference type="Gene3D" id="3.30.930.10">
    <property type="entry name" value="Bira Bifunctional Protein, Domain 2"/>
    <property type="match status" value="1"/>
</dbReference>
<evidence type="ECO:0000256" key="5">
    <source>
        <dbReference type="ARBA" id="ARBA00022555"/>
    </source>
</evidence>
<feature type="binding site" evidence="15">
    <location>
        <position position="475"/>
    </location>
    <ligand>
        <name>Mg(2+)</name>
        <dbReference type="ChEBI" id="CHEBI:18420"/>
        <note>shared with alpha subunit</note>
    </ligand>
</feature>
<dbReference type="InterPro" id="IPR045864">
    <property type="entry name" value="aa-tRNA-synth_II/BPL/LPL"/>
</dbReference>
<sequence length="820" mass="90705">MKISLNWLKSYIETSLPAEEIAKILTDIGLEVEGLEQIETVRGGLSGLVVGEVLTCEKHPDADKLHVTTVDLGDGAPTQIVCGAPNVAAGQKVVVATINTMLYPTGEAEGFKIKKSKIRGVESLGMLCAEDEIGIGTSHDGIIVLPNDVPAGTPARDYYQIEDDYLLEIGLTPNRADAMSHYGVARDLAVYLQANGIPHRLVLPDVSAFREGISDKEVAVEVLNTEAAPRYMGITVTGVKVAESPEWLQNRLRSIGLNPHNNIVDITNFILHEVGQPLHAFDAGKIKGGKVIVRTCPEGTPFVTLDGVERKLSDKDLMICDTEKPMCIAGVFGGLDSGVTETTTDVFIESAYFNPVWIRKSAKRHGLSTDASFRFERGIDPEIAPYALKRAALLMVELAGGKVSSPVTDLYPVPVRPFRFDISLSRVKRLMGKDVPDETIRRIILALDIKIEKEDGDTLGVAVPPYRVDVQREADLVEDILRIYGYNNIEIPQQVHSTLSYAPNPDRDKVTNVVADLLTANGFNEIMSNSLTKAAYYEGLEAYKAENSVAILNPLSNDLNVMRQTLLFNALEAVELNTNRKNGDLKLYEFGNCYSYDRDKASEGGLAPYSEQNRLSILITGADHVPSWNVSSQPTSFYTLKTVAEKIFARIGIDLNGAMMETLSSDLYREAVTYKINGKRMVEMGIVSKKIRSMFDIKAEVYYLEMNFDAFLKLTRNHKVTVQELSKFPEVRRDLALLVDSQTTFSQLREIAFATEKKLLKNVTLFDVYEGDKLPAGKKSYALNFVLEDTTKTLVDQVIDKTMANLVREFERRAGAQVRS</sequence>
<gene>
    <name evidence="15" type="primary">pheT</name>
    <name evidence="20" type="ORF">HMPREF9450_01830</name>
</gene>
<evidence type="ECO:0000256" key="3">
    <source>
        <dbReference type="ARBA" id="ARBA00011209"/>
    </source>
</evidence>
<dbReference type="PROSITE" id="PS51483">
    <property type="entry name" value="B5"/>
    <property type="match status" value="1"/>
</dbReference>
<dbReference type="InterPro" id="IPR020825">
    <property type="entry name" value="Phe-tRNA_synthase-like_B3/B4"/>
</dbReference>
<evidence type="ECO:0000256" key="16">
    <source>
        <dbReference type="PROSITE-ProRule" id="PRU00209"/>
    </source>
</evidence>
<dbReference type="NCBIfam" id="NF045760">
    <property type="entry name" value="YtpR"/>
    <property type="match status" value="1"/>
</dbReference>
<dbReference type="PATRIC" id="fig|742725.3.peg.1925"/>
<dbReference type="GO" id="GO:0006432">
    <property type="term" value="P:phenylalanyl-tRNA aminoacylation"/>
    <property type="evidence" value="ECO:0007669"/>
    <property type="project" value="UniProtKB-UniRule"/>
</dbReference>
<dbReference type="InterPro" id="IPR005146">
    <property type="entry name" value="B3/B4_tRNA-bd"/>
</dbReference>
<feature type="binding site" evidence="15">
    <location>
        <position position="478"/>
    </location>
    <ligand>
        <name>Mg(2+)</name>
        <dbReference type="ChEBI" id="CHEBI:18420"/>
        <note>shared with alpha subunit</note>
    </ligand>
</feature>
<evidence type="ECO:0000256" key="7">
    <source>
        <dbReference type="ARBA" id="ARBA00022723"/>
    </source>
</evidence>
<dbReference type="HOGENOM" id="CLU_016891_0_0_10"/>
<dbReference type="RefSeq" id="WP_009134636.1">
    <property type="nucleotide sequence ID" value="NZ_CP102250.1"/>
</dbReference>
<dbReference type="FunFam" id="3.50.40.10:FF:000001">
    <property type="entry name" value="Phenylalanine--tRNA ligase beta subunit"/>
    <property type="match status" value="1"/>
</dbReference>
<dbReference type="SMART" id="SM00873">
    <property type="entry name" value="B3_4"/>
    <property type="match status" value="1"/>
</dbReference>
<dbReference type="NCBIfam" id="TIGR00472">
    <property type="entry name" value="pheT_bact"/>
    <property type="match status" value="1"/>
</dbReference>
<evidence type="ECO:0000256" key="11">
    <source>
        <dbReference type="ARBA" id="ARBA00022884"/>
    </source>
</evidence>
<dbReference type="PANTHER" id="PTHR10947:SF0">
    <property type="entry name" value="PHENYLALANINE--TRNA LIGASE BETA SUBUNIT"/>
    <property type="match status" value="1"/>
</dbReference>
<dbReference type="InterPro" id="IPR004532">
    <property type="entry name" value="Phe-tRNA-ligase_IIc_bsu_bact"/>
</dbReference>
<dbReference type="Gene3D" id="3.50.40.10">
    <property type="entry name" value="Phenylalanyl-trna Synthetase, Chain B, domain 3"/>
    <property type="match status" value="1"/>
</dbReference>
<comment type="cofactor">
    <cofactor evidence="15">
        <name>Mg(2+)</name>
        <dbReference type="ChEBI" id="CHEBI:18420"/>
    </cofactor>
    <text evidence="15">Binds 2 magnesium ions per tetramer.</text>
</comment>
<dbReference type="Proteomes" id="UP000006008">
    <property type="component" value="Unassembled WGS sequence"/>
</dbReference>
<dbReference type="InterPro" id="IPR002547">
    <property type="entry name" value="tRNA-bd_dom"/>
</dbReference>
<dbReference type="GO" id="GO:0000287">
    <property type="term" value="F:magnesium ion binding"/>
    <property type="evidence" value="ECO:0007669"/>
    <property type="project" value="UniProtKB-UniRule"/>
</dbReference>
<dbReference type="SUPFAM" id="SSF50249">
    <property type="entry name" value="Nucleic acid-binding proteins"/>
    <property type="match status" value="1"/>
</dbReference>
<dbReference type="SUPFAM" id="SSF46955">
    <property type="entry name" value="Putative DNA-binding domain"/>
    <property type="match status" value="1"/>
</dbReference>
<dbReference type="HAMAP" id="MF_00283">
    <property type="entry name" value="Phe_tRNA_synth_beta1"/>
    <property type="match status" value="1"/>
</dbReference>
<dbReference type="InterPro" id="IPR045060">
    <property type="entry name" value="Phe-tRNA-ligase_IIc_bsu"/>
</dbReference>
<dbReference type="PROSITE" id="PS50886">
    <property type="entry name" value="TRBD"/>
    <property type="match status" value="1"/>
</dbReference>
<dbReference type="PANTHER" id="PTHR10947">
    <property type="entry name" value="PHENYLALANYL-TRNA SYNTHETASE BETA CHAIN AND LEUCINE-RICH REPEAT-CONTAINING PROTEIN 47"/>
    <property type="match status" value="1"/>
</dbReference>
<comment type="subunit">
    <text evidence="3 15">Tetramer of two alpha and two beta subunits.</text>
</comment>
<dbReference type="FunFam" id="3.30.70.380:FF:000001">
    <property type="entry name" value="Phenylalanine--tRNA ligase beta subunit"/>
    <property type="match status" value="1"/>
</dbReference>
<dbReference type="InterPro" id="IPR041616">
    <property type="entry name" value="PheRS_beta_core"/>
</dbReference>
<dbReference type="InterPro" id="IPR036690">
    <property type="entry name" value="Fdx_antiC-bd_sf"/>
</dbReference>
<dbReference type="SUPFAM" id="SSF56037">
    <property type="entry name" value="PheT/TilS domain"/>
    <property type="match status" value="1"/>
</dbReference>
<evidence type="ECO:0000256" key="15">
    <source>
        <dbReference type="HAMAP-Rule" id="MF_00283"/>
    </source>
</evidence>
<dbReference type="STRING" id="742725.HMPREF9450_01830"/>
<dbReference type="Gene3D" id="2.40.50.140">
    <property type="entry name" value="Nucleic acid-binding proteins"/>
    <property type="match status" value="1"/>
</dbReference>
<accession>G5HB15</accession>
<dbReference type="GO" id="GO:0000049">
    <property type="term" value="F:tRNA binding"/>
    <property type="evidence" value="ECO:0007669"/>
    <property type="project" value="UniProtKB-UniRule"/>
</dbReference>
<comment type="caution">
    <text evidence="20">The sequence shown here is derived from an EMBL/GenBank/DDBJ whole genome shotgun (WGS) entry which is preliminary data.</text>
</comment>
<evidence type="ECO:0000256" key="6">
    <source>
        <dbReference type="ARBA" id="ARBA00022598"/>
    </source>
</evidence>
<feature type="domain" description="B5" evidence="19">
    <location>
        <begin position="415"/>
        <end position="491"/>
    </location>
</feature>
<dbReference type="GO" id="GO:0005524">
    <property type="term" value="F:ATP binding"/>
    <property type="evidence" value="ECO:0007669"/>
    <property type="project" value="UniProtKB-UniRule"/>
</dbReference>
<dbReference type="InterPro" id="IPR005147">
    <property type="entry name" value="tRNA_synthase_B5-dom"/>
</dbReference>
<keyword evidence="6 15" id="KW-0436">Ligase</keyword>
<dbReference type="OrthoDB" id="9805455at2"/>
<keyword evidence="21" id="KW-1185">Reference proteome</keyword>
<dbReference type="CDD" id="cd00769">
    <property type="entry name" value="PheRS_beta_core"/>
    <property type="match status" value="1"/>
</dbReference>
<keyword evidence="9 15" id="KW-0067">ATP-binding</keyword>
<dbReference type="GeneID" id="92815144"/>
<evidence type="ECO:0000256" key="2">
    <source>
        <dbReference type="ARBA" id="ARBA00008653"/>
    </source>
</evidence>
<dbReference type="Pfam" id="PF03484">
    <property type="entry name" value="B5"/>
    <property type="match status" value="1"/>
</dbReference>
<feature type="domain" description="FDX-ACB" evidence="18">
    <location>
        <begin position="726"/>
        <end position="819"/>
    </location>
</feature>
<evidence type="ECO:0000256" key="14">
    <source>
        <dbReference type="ARBA" id="ARBA00049255"/>
    </source>
</evidence>
<evidence type="ECO:0000259" key="19">
    <source>
        <dbReference type="PROSITE" id="PS51483"/>
    </source>
</evidence>
<protein>
    <recommendedName>
        <fullName evidence="15">Phenylalanine--tRNA ligase beta subunit</fullName>
        <ecNumber evidence="15">6.1.1.20</ecNumber>
    </recommendedName>
    <alternativeName>
        <fullName evidence="15">Phenylalanyl-tRNA synthetase beta subunit</fullName>
        <shortName evidence="15">PheRS</shortName>
    </alternativeName>
</protein>
<keyword evidence="8 15" id="KW-0547">Nucleotide-binding</keyword>
<dbReference type="Pfam" id="PF17759">
    <property type="entry name" value="tRNA_synthFbeta"/>
    <property type="match status" value="1"/>
</dbReference>
<keyword evidence="12 15" id="KW-0648">Protein biosynthesis</keyword>
<dbReference type="InterPro" id="IPR012340">
    <property type="entry name" value="NA-bd_OB-fold"/>
</dbReference>
<dbReference type="EMBL" id="ADLD01000013">
    <property type="protein sequence ID" value="EHB91781.1"/>
    <property type="molecule type" value="Genomic_DNA"/>
</dbReference>
<evidence type="ECO:0000256" key="4">
    <source>
        <dbReference type="ARBA" id="ARBA00022490"/>
    </source>
</evidence>
<dbReference type="InterPro" id="IPR005121">
    <property type="entry name" value="Fdx_antiC-bd"/>
</dbReference>
<dbReference type="Pfam" id="PF03483">
    <property type="entry name" value="B3_4"/>
    <property type="match status" value="1"/>
</dbReference>
<name>G5HB15_9BACT</name>
<feature type="binding site" evidence="15">
    <location>
        <position position="469"/>
    </location>
    <ligand>
        <name>Mg(2+)</name>
        <dbReference type="ChEBI" id="CHEBI:18420"/>
        <note>shared with alpha subunit</note>
    </ligand>
</feature>
<feature type="domain" description="TRNA-binding" evidence="17">
    <location>
        <begin position="42"/>
        <end position="156"/>
    </location>
</feature>
<dbReference type="FunFam" id="2.40.50.140:FF:000045">
    <property type="entry name" value="Phenylalanine--tRNA ligase beta subunit"/>
    <property type="match status" value="1"/>
</dbReference>
<dbReference type="Gene3D" id="3.30.70.380">
    <property type="entry name" value="Ferrodoxin-fold anticodon-binding domain"/>
    <property type="match status" value="1"/>
</dbReference>